<dbReference type="RefSeq" id="WP_078926970.1">
    <property type="nucleotide sequence ID" value="NZ_FUXB01000013.1"/>
</dbReference>
<feature type="chain" id="PRO_5013046596" description="Sporulation related domain-containing protein" evidence="1">
    <location>
        <begin position="28"/>
        <end position="393"/>
    </location>
</feature>
<evidence type="ECO:0000313" key="2">
    <source>
        <dbReference type="EMBL" id="SKA14680.1"/>
    </source>
</evidence>
<keyword evidence="1" id="KW-0732">Signal</keyword>
<evidence type="ECO:0008006" key="4">
    <source>
        <dbReference type="Google" id="ProtNLM"/>
    </source>
</evidence>
<gene>
    <name evidence="2" type="ORF">SAMN02745782_02611</name>
</gene>
<protein>
    <recommendedName>
        <fullName evidence="4">Sporulation related domain-containing protein</fullName>
    </recommendedName>
</protein>
<dbReference type="Proteomes" id="UP000190834">
    <property type="component" value="Unassembled WGS sequence"/>
</dbReference>
<dbReference type="AlphaFoldDB" id="A0A1T4RF70"/>
<name>A0A1T4RF70_VIBCI</name>
<keyword evidence="3" id="KW-1185">Reference proteome</keyword>
<dbReference type="STRING" id="1123491.SAMN02745782_02611"/>
<evidence type="ECO:0000256" key="1">
    <source>
        <dbReference type="SAM" id="SignalP"/>
    </source>
</evidence>
<organism evidence="2 3">
    <name type="scientific">Vibrio cincinnatiensis DSM 19608</name>
    <dbReference type="NCBI Taxonomy" id="1123491"/>
    <lineage>
        <taxon>Bacteria</taxon>
        <taxon>Pseudomonadati</taxon>
        <taxon>Pseudomonadota</taxon>
        <taxon>Gammaproteobacteria</taxon>
        <taxon>Vibrionales</taxon>
        <taxon>Vibrionaceae</taxon>
        <taxon>Vibrio</taxon>
    </lineage>
</organism>
<dbReference type="GeneID" id="70584796"/>
<dbReference type="OrthoDB" id="5811976at2"/>
<dbReference type="EMBL" id="FUXB01000013">
    <property type="protein sequence ID" value="SKA14680.1"/>
    <property type="molecule type" value="Genomic_DNA"/>
</dbReference>
<evidence type="ECO:0000313" key="3">
    <source>
        <dbReference type="Proteomes" id="UP000190834"/>
    </source>
</evidence>
<sequence>MQNNVRSGCLNSVWLLLFSFCWSGVQAKEVPCDTTQPSANSFPLLEQECPIGKGLWGKQLPKDERAFFWIQCGVFKTAALSSLVTKLYPHISTSIQFKQDEESQAYRCLIGPYTDYTYAKTELTSIQKLADYTQAFLREVPMHDFLAVKKDKKEKSTISDSNTGTHQPLPNTFPVLEQDYPIGQGVWEKQFPKDERSFFWIQCGVFKKPTFLSHVNKLYPYISTRIHLKQDKESQAYRCLVGPYTDYVQAKMELVAIQKHVDFRQAFLRQVPLAALPQVEEKKITIGVSATVNGTKYIVPYFWDETIPFYTEYNLAWNRLRYDEARQMCQILNMRLATEQEWQQLLDSDAIQNDPWPVELPYWGEGQKGFFMNGNINTLKATSQLNILCVQES</sequence>
<accession>A0A1T4RF70</accession>
<reference evidence="3" key="1">
    <citation type="submission" date="2017-02" db="EMBL/GenBank/DDBJ databases">
        <authorList>
            <person name="Varghese N."/>
            <person name="Submissions S."/>
        </authorList>
    </citation>
    <scope>NUCLEOTIDE SEQUENCE [LARGE SCALE GENOMIC DNA]</scope>
    <source>
        <strain evidence="3">DSM 19608</strain>
    </source>
</reference>
<proteinExistence type="predicted"/>
<feature type="signal peptide" evidence="1">
    <location>
        <begin position="1"/>
        <end position="27"/>
    </location>
</feature>